<dbReference type="GeneID" id="37019608"/>
<dbReference type="GO" id="GO:0030036">
    <property type="term" value="P:actin cytoskeleton organization"/>
    <property type="evidence" value="ECO:0007669"/>
    <property type="project" value="TreeGrafter"/>
</dbReference>
<dbReference type="STRING" id="1280837.A0A316VE65"/>
<evidence type="ECO:0000313" key="5">
    <source>
        <dbReference type="Proteomes" id="UP000245771"/>
    </source>
</evidence>
<dbReference type="AlphaFoldDB" id="A0A316VE65"/>
<protein>
    <submittedName>
        <fullName evidence="4">Subunits of heterodimeric actin filament capping protein Capz</fullName>
    </submittedName>
</protein>
<dbReference type="OrthoDB" id="340550at2759"/>
<reference evidence="4 5" key="1">
    <citation type="journal article" date="2018" name="Mol. Biol. Evol.">
        <title>Broad Genomic Sampling Reveals a Smut Pathogenic Ancestry of the Fungal Clade Ustilaginomycotina.</title>
        <authorList>
            <person name="Kijpornyongpan T."/>
            <person name="Mondo S.J."/>
            <person name="Barry K."/>
            <person name="Sandor L."/>
            <person name="Lee J."/>
            <person name="Lipzen A."/>
            <person name="Pangilinan J."/>
            <person name="LaButti K."/>
            <person name="Hainaut M."/>
            <person name="Henrissat B."/>
            <person name="Grigoriev I.V."/>
            <person name="Spatafora J.W."/>
            <person name="Aime M.C."/>
        </authorList>
    </citation>
    <scope>NUCLEOTIDE SEQUENCE [LARGE SCALE GENOMIC DNA]</scope>
    <source>
        <strain evidence="4 5">MCA 3882</strain>
    </source>
</reference>
<evidence type="ECO:0000313" key="4">
    <source>
        <dbReference type="EMBL" id="PWN33755.1"/>
    </source>
</evidence>
<keyword evidence="1" id="KW-0117">Actin capping</keyword>
<dbReference type="InterPro" id="IPR042489">
    <property type="entry name" value="CapZ_alpha_1"/>
</dbReference>
<dbReference type="GO" id="GO:0008290">
    <property type="term" value="C:F-actin capping protein complex"/>
    <property type="evidence" value="ECO:0007669"/>
    <property type="project" value="InterPro"/>
</dbReference>
<dbReference type="InterPro" id="IPR002189">
    <property type="entry name" value="CapZ_alpha"/>
</dbReference>
<dbReference type="InterPro" id="IPR037282">
    <property type="entry name" value="CapZ_alpha/beta"/>
</dbReference>
<dbReference type="InterPro" id="IPR042276">
    <property type="entry name" value="CapZ_alpha/beta_2"/>
</dbReference>
<evidence type="ECO:0000256" key="3">
    <source>
        <dbReference type="SAM" id="MobiDB-lite"/>
    </source>
</evidence>
<dbReference type="InParanoid" id="A0A316VE65"/>
<keyword evidence="5" id="KW-1185">Reference proteome</keyword>
<sequence>MSGSRADLAVPLLLQSPPGQVSNVYEDLHGLITCEEDASAKDEQEFKEKVELAREEHNVEQLIVVDLPEGKGKTILSKSNIHPGHSDRFIAPRHRISFKVDHVTHKTSDPKPYKENQHIEPLRSELEKLLSSYVADRYATGVVEVIAVPLPRQVVAVQDEVAEEARKVNNELEPEELAGSVSTSVQDAEKATEETPKEEAEKAEVEDDPVQTAKDAEAVEANTENSEQKAEETKEANHAPSENAQKVTLPKEQEDEETNGETKIVIHIAANKYKLSNFWSGRWRSSYTLASSDAQEIEAESSVHIHYFEDGNVQLHTRKGQTLDVKQSTPISSQAASFVKAIEKFEEEYQQELFKQSSDLSEGAFRALRRQLPMTRQKIDWDKVRLNGVNTEIVTY</sequence>
<evidence type="ECO:0000256" key="2">
    <source>
        <dbReference type="ARBA" id="ARBA00023203"/>
    </source>
</evidence>
<dbReference type="GO" id="GO:0030479">
    <property type="term" value="C:actin cortical patch"/>
    <property type="evidence" value="ECO:0007669"/>
    <property type="project" value="TreeGrafter"/>
</dbReference>
<dbReference type="SUPFAM" id="SSF90096">
    <property type="entry name" value="Subunits of heterodimeric actin filament capping protein Capz"/>
    <property type="match status" value="1"/>
</dbReference>
<dbReference type="Gene3D" id="3.90.1150.210">
    <property type="entry name" value="F-actin capping protein, beta subunit"/>
    <property type="match status" value="1"/>
</dbReference>
<organism evidence="4 5">
    <name type="scientific">Meira miltonrushii</name>
    <dbReference type="NCBI Taxonomy" id="1280837"/>
    <lineage>
        <taxon>Eukaryota</taxon>
        <taxon>Fungi</taxon>
        <taxon>Dikarya</taxon>
        <taxon>Basidiomycota</taxon>
        <taxon>Ustilaginomycotina</taxon>
        <taxon>Exobasidiomycetes</taxon>
        <taxon>Exobasidiales</taxon>
        <taxon>Brachybasidiaceae</taxon>
        <taxon>Meira</taxon>
    </lineage>
</organism>
<dbReference type="PRINTS" id="PR00191">
    <property type="entry name" value="FACTINCAPA"/>
</dbReference>
<feature type="compositionally biased region" description="Basic and acidic residues" evidence="3">
    <location>
        <begin position="226"/>
        <end position="237"/>
    </location>
</feature>
<dbReference type="PANTHER" id="PTHR10653">
    <property type="entry name" value="F-ACTIN-CAPPING PROTEIN SUBUNIT ALPHA"/>
    <property type="match status" value="1"/>
</dbReference>
<dbReference type="Gene3D" id="3.30.1140.60">
    <property type="entry name" value="F-actin capping protein, alpha subunit"/>
    <property type="match status" value="1"/>
</dbReference>
<dbReference type="GO" id="GO:0051016">
    <property type="term" value="P:barbed-end actin filament capping"/>
    <property type="evidence" value="ECO:0007669"/>
    <property type="project" value="InterPro"/>
</dbReference>
<dbReference type="RefSeq" id="XP_025354057.1">
    <property type="nucleotide sequence ID" value="XM_025497827.1"/>
</dbReference>
<accession>A0A316VE65</accession>
<dbReference type="Pfam" id="PF01267">
    <property type="entry name" value="F-actin_cap_A"/>
    <property type="match status" value="1"/>
</dbReference>
<dbReference type="FunCoup" id="A0A316VE65">
    <property type="interactions" value="198"/>
</dbReference>
<dbReference type="Proteomes" id="UP000245771">
    <property type="component" value="Unassembled WGS sequence"/>
</dbReference>
<dbReference type="EMBL" id="KZ819604">
    <property type="protein sequence ID" value="PWN33755.1"/>
    <property type="molecule type" value="Genomic_DNA"/>
</dbReference>
<keyword evidence="2" id="KW-0009">Actin-binding</keyword>
<proteinExistence type="predicted"/>
<feature type="region of interest" description="Disordered" evidence="3">
    <location>
        <begin position="167"/>
        <end position="260"/>
    </location>
</feature>
<dbReference type="PANTHER" id="PTHR10653:SF0">
    <property type="entry name" value="F-ACTIN-CAPPING PROTEIN SUBUNIT ALPHA"/>
    <property type="match status" value="1"/>
</dbReference>
<gene>
    <name evidence="4" type="ORF">FA14DRAFT_156437</name>
</gene>
<name>A0A316VE65_9BASI</name>
<dbReference type="GO" id="GO:0051015">
    <property type="term" value="F:actin filament binding"/>
    <property type="evidence" value="ECO:0007669"/>
    <property type="project" value="TreeGrafter"/>
</dbReference>
<evidence type="ECO:0000256" key="1">
    <source>
        <dbReference type="ARBA" id="ARBA00022467"/>
    </source>
</evidence>
<feature type="compositionally biased region" description="Basic and acidic residues" evidence="3">
    <location>
        <begin position="187"/>
        <end position="203"/>
    </location>
</feature>